<keyword evidence="4" id="KW-1185">Reference proteome</keyword>
<gene>
    <name evidence="3" type="ORF">H4F90_04450</name>
</gene>
<feature type="domain" description="GerMN" evidence="2">
    <location>
        <begin position="72"/>
        <end position="177"/>
    </location>
</feature>
<name>A0A839HNQ6_9BURK</name>
<feature type="chain" id="PRO_5032469385" evidence="1">
    <location>
        <begin position="38"/>
        <end position="207"/>
    </location>
</feature>
<dbReference type="AlphaFoldDB" id="A0A839HNQ6"/>
<organism evidence="3 4">
    <name type="scientific">Aquariibacter albus</name>
    <dbReference type="NCBI Taxonomy" id="2759899"/>
    <lineage>
        <taxon>Bacteria</taxon>
        <taxon>Pseudomonadati</taxon>
        <taxon>Pseudomonadota</taxon>
        <taxon>Betaproteobacteria</taxon>
        <taxon>Burkholderiales</taxon>
        <taxon>Sphaerotilaceae</taxon>
        <taxon>Aquariibacter</taxon>
    </lineage>
</organism>
<reference evidence="3 4" key="1">
    <citation type="submission" date="2020-08" db="EMBL/GenBank/DDBJ databases">
        <title>Aquariorum lacteus gen. nov., sp. nov., a new member of the family Comamonadaceae, isolated from freshwater aquarium.</title>
        <authorList>
            <person name="Chun S.-J."/>
        </authorList>
    </citation>
    <scope>NUCLEOTIDE SEQUENCE [LARGE SCALE GENOMIC DNA]</scope>
    <source>
        <strain evidence="3 4">SJAQ100</strain>
    </source>
</reference>
<dbReference type="Proteomes" id="UP000586093">
    <property type="component" value="Unassembled WGS sequence"/>
</dbReference>
<dbReference type="RefSeq" id="WP_182661838.1">
    <property type="nucleotide sequence ID" value="NZ_JACIVI010000001.1"/>
</dbReference>
<sequence length="207" mass="22240">MTRIPARLTAALAAMPRGLPWAAALAVLLTLPGHAQAAPAAEAAARPAATMVLNLHFRNERLADDPENCAEVHPAQRVLPASRGVGRAVLNQLFAGPSEPEQAAGFRSLFSPATAGLLRDIRIDAEGTIYVDLHDLRAQLPEVDTACGRAQFMAEVEGTLRQFRTVHRVVLALEGEPRRFNDWLQLPCVPEKGACEEPPFPPPAAVP</sequence>
<evidence type="ECO:0000313" key="3">
    <source>
        <dbReference type="EMBL" id="MBB1161228.1"/>
    </source>
</evidence>
<feature type="signal peptide" evidence="1">
    <location>
        <begin position="1"/>
        <end position="37"/>
    </location>
</feature>
<dbReference type="EMBL" id="JACIVI010000001">
    <property type="protein sequence ID" value="MBB1161228.1"/>
    <property type="molecule type" value="Genomic_DNA"/>
</dbReference>
<keyword evidence="1" id="KW-0732">Signal</keyword>
<evidence type="ECO:0000256" key="1">
    <source>
        <dbReference type="SAM" id="SignalP"/>
    </source>
</evidence>
<dbReference type="Pfam" id="PF10646">
    <property type="entry name" value="Germane"/>
    <property type="match status" value="1"/>
</dbReference>
<evidence type="ECO:0000259" key="2">
    <source>
        <dbReference type="Pfam" id="PF10646"/>
    </source>
</evidence>
<dbReference type="InterPro" id="IPR019606">
    <property type="entry name" value="GerMN"/>
</dbReference>
<comment type="caution">
    <text evidence="3">The sequence shown here is derived from an EMBL/GenBank/DDBJ whole genome shotgun (WGS) entry which is preliminary data.</text>
</comment>
<proteinExistence type="predicted"/>
<accession>A0A839HNQ6</accession>
<evidence type="ECO:0000313" key="4">
    <source>
        <dbReference type="Proteomes" id="UP000586093"/>
    </source>
</evidence>
<protein>
    <submittedName>
        <fullName evidence="3">GerMN domain-containing protein</fullName>
    </submittedName>
</protein>